<evidence type="ECO:0000313" key="13">
    <source>
        <dbReference type="Proteomes" id="UP000543804"/>
    </source>
</evidence>
<protein>
    <recommendedName>
        <fullName evidence="8">Ribosomal protein uS12 methylthiotransferase RimO</fullName>
        <shortName evidence="8">uS12 MTTase</shortName>
        <shortName evidence="8">uS12 methylthiotransferase</shortName>
        <ecNumber evidence="8">2.8.4.4</ecNumber>
    </recommendedName>
    <alternativeName>
        <fullName evidence="8">Ribosomal protein uS12 (aspartate-C(3))-methylthiotransferase</fullName>
    </alternativeName>
    <alternativeName>
        <fullName evidence="8">Ribosome maturation factor RimO</fullName>
    </alternativeName>
</protein>
<dbReference type="HAMAP" id="MF_01865">
    <property type="entry name" value="MTTase_RimO"/>
    <property type="match status" value="1"/>
</dbReference>
<evidence type="ECO:0000256" key="8">
    <source>
        <dbReference type="HAMAP-Rule" id="MF_01865"/>
    </source>
</evidence>
<feature type="domain" description="TRAM" evidence="9">
    <location>
        <begin position="373"/>
        <end position="442"/>
    </location>
</feature>
<evidence type="ECO:0000256" key="2">
    <source>
        <dbReference type="ARBA" id="ARBA00022490"/>
    </source>
</evidence>
<dbReference type="InterPro" id="IPR006638">
    <property type="entry name" value="Elp3/MiaA/NifB-like_rSAM"/>
</dbReference>
<dbReference type="NCBIfam" id="TIGR01125">
    <property type="entry name" value="30S ribosomal protein S12 methylthiotransferase RimO"/>
    <property type="match status" value="1"/>
</dbReference>
<evidence type="ECO:0000256" key="1">
    <source>
        <dbReference type="ARBA" id="ARBA00022485"/>
    </source>
</evidence>
<keyword evidence="6 8" id="KW-0408">Iron</keyword>
<keyword evidence="2 8" id="KW-0963">Cytoplasm</keyword>
<evidence type="ECO:0000259" key="9">
    <source>
        <dbReference type="PROSITE" id="PS50926"/>
    </source>
</evidence>
<dbReference type="GO" id="GO:0103039">
    <property type="term" value="F:protein methylthiotransferase activity"/>
    <property type="evidence" value="ECO:0007669"/>
    <property type="project" value="UniProtKB-EC"/>
</dbReference>
<dbReference type="InterPro" id="IPR012340">
    <property type="entry name" value="NA-bd_OB-fold"/>
</dbReference>
<dbReference type="FunFam" id="3.80.30.20:FF:000001">
    <property type="entry name" value="tRNA-2-methylthio-N(6)-dimethylallyladenosine synthase 2"/>
    <property type="match status" value="1"/>
</dbReference>
<dbReference type="Gene3D" id="3.40.50.12160">
    <property type="entry name" value="Methylthiotransferase, N-terminal domain"/>
    <property type="match status" value="1"/>
</dbReference>
<dbReference type="GO" id="GO:0035599">
    <property type="term" value="F:aspartic acid methylthiotransferase activity"/>
    <property type="evidence" value="ECO:0007669"/>
    <property type="project" value="TreeGrafter"/>
</dbReference>
<feature type="domain" description="MTTase N-terminal" evidence="10">
    <location>
        <begin position="1"/>
        <end position="117"/>
    </location>
</feature>
<dbReference type="GO" id="GO:0051539">
    <property type="term" value="F:4 iron, 4 sulfur cluster binding"/>
    <property type="evidence" value="ECO:0007669"/>
    <property type="project" value="UniProtKB-UniRule"/>
</dbReference>
<dbReference type="GO" id="GO:0005840">
    <property type="term" value="C:ribosome"/>
    <property type="evidence" value="ECO:0007669"/>
    <property type="project" value="UniProtKB-KW"/>
</dbReference>
<keyword evidence="12" id="KW-0687">Ribonucleoprotein</keyword>
<feature type="binding site" evidence="8">
    <location>
        <position position="10"/>
    </location>
    <ligand>
        <name>[4Fe-4S] cluster</name>
        <dbReference type="ChEBI" id="CHEBI:49883"/>
        <label>1</label>
    </ligand>
</feature>
<evidence type="ECO:0000259" key="10">
    <source>
        <dbReference type="PROSITE" id="PS51449"/>
    </source>
</evidence>
<dbReference type="SUPFAM" id="SSF102114">
    <property type="entry name" value="Radical SAM enzymes"/>
    <property type="match status" value="1"/>
</dbReference>
<comment type="similarity">
    <text evidence="8">Belongs to the methylthiotransferase family. RimO subfamily.</text>
</comment>
<keyword evidence="7 8" id="KW-0411">Iron-sulfur</keyword>
<feature type="binding site" evidence="8">
    <location>
        <position position="46"/>
    </location>
    <ligand>
        <name>[4Fe-4S] cluster</name>
        <dbReference type="ChEBI" id="CHEBI:49883"/>
        <label>1</label>
    </ligand>
</feature>
<dbReference type="CDD" id="cd01335">
    <property type="entry name" value="Radical_SAM"/>
    <property type="match status" value="1"/>
</dbReference>
<dbReference type="InterPro" id="IPR038135">
    <property type="entry name" value="Methylthiotransferase_N_sf"/>
</dbReference>
<feature type="binding site" evidence="8">
    <location>
        <position position="161"/>
    </location>
    <ligand>
        <name>[4Fe-4S] cluster</name>
        <dbReference type="ChEBI" id="CHEBI:49883"/>
        <label>2</label>
        <note>4Fe-4S-S-AdoMet</note>
    </ligand>
</feature>
<dbReference type="Pfam" id="PF18693">
    <property type="entry name" value="TRAM_2"/>
    <property type="match status" value="1"/>
</dbReference>
<dbReference type="InterPro" id="IPR002792">
    <property type="entry name" value="TRAM_dom"/>
</dbReference>
<dbReference type="AlphaFoldDB" id="A0A848BAZ2"/>
<dbReference type="SFLD" id="SFLDG01061">
    <property type="entry name" value="methylthiotransferase"/>
    <property type="match status" value="1"/>
</dbReference>
<dbReference type="InterPro" id="IPR020612">
    <property type="entry name" value="Methylthiotransferase_CS"/>
</dbReference>
<dbReference type="RefSeq" id="WP_170077866.1">
    <property type="nucleotide sequence ID" value="NZ_JABAFA010000038.1"/>
</dbReference>
<evidence type="ECO:0000256" key="3">
    <source>
        <dbReference type="ARBA" id="ARBA00022679"/>
    </source>
</evidence>
<comment type="function">
    <text evidence="8">Catalyzes the methylthiolation of an aspartic acid residue of ribosomal protein uS12.</text>
</comment>
<keyword evidence="4 8" id="KW-0949">S-adenosyl-L-methionine</keyword>
<evidence type="ECO:0000256" key="4">
    <source>
        <dbReference type="ARBA" id="ARBA00022691"/>
    </source>
</evidence>
<sequence>MKAGFVSLGCSKNLVDTEMMLGILREHGIELTPEPAEADILIVNTCAFIESAKEESITTILNMAEYKESGRCRSLIVAGCLGQRYGQELLDDMPEADAIIGTGAWNRIMEAVEESLKGHRVVIAGEDKLLYDEHTPRITTTPAYTAYVKIAEGCNNRCAFCAIPYIRGSYRSRPIEDIRDEVVNLAARGVKEIILIAQDTTEYGRDLYGEPQLAKLLRTLCTVEGVHWIRTLYSYPTYFSDELIETIASEPKLVKYVDLPMQHAHDEVLRRMHRPDTQASMRALIEKLRTRIPGVTIRSTFIVGFPGETDAQYQTLRNFLEEMRLDKVGVFTYSREEGTPAYDMPNQVPEDVMQERYHDLMSLQCKISEELNHELEGRELEVLVEGRDEEQANIAVGRSYREAPDVDGQVYIEGDTDSQIGDLVRVRVLQGFTYDVVGERVEEA</sequence>
<evidence type="ECO:0000256" key="6">
    <source>
        <dbReference type="ARBA" id="ARBA00023004"/>
    </source>
</evidence>
<dbReference type="SMART" id="SM00729">
    <property type="entry name" value="Elp3"/>
    <property type="match status" value="1"/>
</dbReference>
<dbReference type="InterPro" id="IPR005840">
    <property type="entry name" value="Ribosomal_uS12_MeSTrfase_RimO"/>
</dbReference>
<dbReference type="GO" id="GO:0035600">
    <property type="term" value="P:tRNA methylthiolation"/>
    <property type="evidence" value="ECO:0007669"/>
    <property type="project" value="UniProtKB-ARBA"/>
</dbReference>
<evidence type="ECO:0000256" key="7">
    <source>
        <dbReference type="ARBA" id="ARBA00023014"/>
    </source>
</evidence>
<dbReference type="PROSITE" id="PS51449">
    <property type="entry name" value="MTTASE_N"/>
    <property type="match status" value="1"/>
</dbReference>
<keyword evidence="3 8" id="KW-0808">Transferase</keyword>
<dbReference type="InterPro" id="IPR007197">
    <property type="entry name" value="rSAM"/>
</dbReference>
<dbReference type="NCBIfam" id="TIGR00089">
    <property type="entry name" value="MiaB/RimO family radical SAM methylthiotransferase"/>
    <property type="match status" value="1"/>
</dbReference>
<keyword evidence="13" id="KW-1185">Reference proteome</keyword>
<dbReference type="Gene3D" id="2.40.50.140">
    <property type="entry name" value="Nucleic acid-binding proteins"/>
    <property type="match status" value="1"/>
</dbReference>
<dbReference type="SFLD" id="SFLDG01082">
    <property type="entry name" value="B12-binding_domain_containing"/>
    <property type="match status" value="1"/>
</dbReference>
<dbReference type="InterPro" id="IPR058240">
    <property type="entry name" value="rSAM_sf"/>
</dbReference>
<dbReference type="PROSITE" id="PS01278">
    <property type="entry name" value="MTTASE_RADICAL"/>
    <property type="match status" value="1"/>
</dbReference>
<comment type="subcellular location">
    <subcellularLocation>
        <location evidence="8">Cytoplasm</location>
    </subcellularLocation>
</comment>
<dbReference type="SFLD" id="SFLDS00029">
    <property type="entry name" value="Radical_SAM"/>
    <property type="match status" value="1"/>
</dbReference>
<organism evidence="12 13">
    <name type="scientific">Selenomonas bovis</name>
    <dbReference type="NCBI Taxonomy" id="416586"/>
    <lineage>
        <taxon>Bacteria</taxon>
        <taxon>Bacillati</taxon>
        <taxon>Bacillota</taxon>
        <taxon>Negativicutes</taxon>
        <taxon>Selenomonadales</taxon>
        <taxon>Selenomonadaceae</taxon>
        <taxon>Selenomonas</taxon>
    </lineage>
</organism>
<dbReference type="Proteomes" id="UP000543804">
    <property type="component" value="Unassembled WGS sequence"/>
</dbReference>
<feature type="domain" description="Radical SAM core" evidence="11">
    <location>
        <begin position="140"/>
        <end position="370"/>
    </location>
</feature>
<dbReference type="PANTHER" id="PTHR43837:SF1">
    <property type="entry name" value="RIBOSOMAL PROTEIN US12 METHYLTHIOTRANSFERASE RIMO"/>
    <property type="match status" value="1"/>
</dbReference>
<dbReference type="GO" id="GO:0005829">
    <property type="term" value="C:cytosol"/>
    <property type="evidence" value="ECO:0007669"/>
    <property type="project" value="TreeGrafter"/>
</dbReference>
<evidence type="ECO:0000259" key="11">
    <source>
        <dbReference type="PROSITE" id="PS51918"/>
    </source>
</evidence>
<keyword evidence="5 8" id="KW-0479">Metal-binding</keyword>
<dbReference type="PROSITE" id="PS50926">
    <property type="entry name" value="TRAM"/>
    <property type="match status" value="1"/>
</dbReference>
<dbReference type="GO" id="GO:0140101">
    <property type="term" value="F:catalytic activity, acting on a tRNA"/>
    <property type="evidence" value="ECO:0007669"/>
    <property type="project" value="UniProtKB-ARBA"/>
</dbReference>
<keyword evidence="1 8" id="KW-0004">4Fe-4S</keyword>
<dbReference type="InterPro" id="IPR005839">
    <property type="entry name" value="Methylthiotransferase"/>
</dbReference>
<comment type="catalytic activity">
    <reaction evidence="8">
        <text>L-aspartate(89)-[ribosomal protein uS12]-hydrogen + (sulfur carrier)-SH + AH2 + 2 S-adenosyl-L-methionine = 3-methylsulfanyl-L-aspartate(89)-[ribosomal protein uS12]-hydrogen + (sulfur carrier)-H + 5'-deoxyadenosine + L-methionine + A + S-adenosyl-L-homocysteine + 2 H(+)</text>
        <dbReference type="Rhea" id="RHEA:37087"/>
        <dbReference type="Rhea" id="RHEA-COMP:10460"/>
        <dbReference type="Rhea" id="RHEA-COMP:10461"/>
        <dbReference type="Rhea" id="RHEA-COMP:14737"/>
        <dbReference type="Rhea" id="RHEA-COMP:14739"/>
        <dbReference type="ChEBI" id="CHEBI:13193"/>
        <dbReference type="ChEBI" id="CHEBI:15378"/>
        <dbReference type="ChEBI" id="CHEBI:17319"/>
        <dbReference type="ChEBI" id="CHEBI:17499"/>
        <dbReference type="ChEBI" id="CHEBI:29917"/>
        <dbReference type="ChEBI" id="CHEBI:29961"/>
        <dbReference type="ChEBI" id="CHEBI:57844"/>
        <dbReference type="ChEBI" id="CHEBI:57856"/>
        <dbReference type="ChEBI" id="CHEBI:59789"/>
        <dbReference type="ChEBI" id="CHEBI:64428"/>
        <dbReference type="ChEBI" id="CHEBI:73599"/>
        <dbReference type="EC" id="2.8.4.4"/>
    </reaction>
</comment>
<dbReference type="PROSITE" id="PS51918">
    <property type="entry name" value="RADICAL_SAM"/>
    <property type="match status" value="1"/>
</dbReference>
<reference evidence="12 13" key="1">
    <citation type="submission" date="2020-04" db="EMBL/GenBank/DDBJ databases">
        <authorList>
            <person name="Hitch T.C.A."/>
            <person name="Wylensek D."/>
            <person name="Clavel T."/>
        </authorList>
    </citation>
    <scope>NUCLEOTIDE SEQUENCE [LARGE SCALE GENOMIC DNA]</scope>
    <source>
        <strain evidence="12 13">PG-130-P53-12</strain>
    </source>
</reference>
<dbReference type="EC" id="2.8.4.4" evidence="8"/>
<dbReference type="PANTHER" id="PTHR43837">
    <property type="entry name" value="RIBOSOMAL PROTEIN S12 METHYLTHIOTRANSFERASE RIMO"/>
    <property type="match status" value="1"/>
</dbReference>
<dbReference type="EMBL" id="JABAFA010000038">
    <property type="protein sequence ID" value="NMD99582.1"/>
    <property type="molecule type" value="Genomic_DNA"/>
</dbReference>
<gene>
    <name evidence="8 12" type="primary">rimO</name>
    <name evidence="12" type="ORF">HF878_08915</name>
</gene>
<dbReference type="InterPro" id="IPR023404">
    <property type="entry name" value="rSAM_horseshoe"/>
</dbReference>
<evidence type="ECO:0000313" key="12">
    <source>
        <dbReference type="EMBL" id="NMD99582.1"/>
    </source>
</evidence>
<dbReference type="Pfam" id="PF00919">
    <property type="entry name" value="UPF0004"/>
    <property type="match status" value="1"/>
</dbReference>
<evidence type="ECO:0000256" key="5">
    <source>
        <dbReference type="ARBA" id="ARBA00022723"/>
    </source>
</evidence>
<dbReference type="GO" id="GO:0046872">
    <property type="term" value="F:metal ion binding"/>
    <property type="evidence" value="ECO:0007669"/>
    <property type="project" value="UniProtKB-KW"/>
</dbReference>
<feature type="binding site" evidence="8">
    <location>
        <position position="80"/>
    </location>
    <ligand>
        <name>[4Fe-4S] cluster</name>
        <dbReference type="ChEBI" id="CHEBI:49883"/>
        <label>1</label>
    </ligand>
</feature>
<name>A0A848BAZ2_9FIRM</name>
<dbReference type="SFLD" id="SFLDF00274">
    <property type="entry name" value="ribosomal_protein_S12_methylth"/>
    <property type="match status" value="1"/>
</dbReference>
<accession>A0A848BAZ2</accession>
<comment type="cofactor">
    <cofactor evidence="8">
        <name>[4Fe-4S] cluster</name>
        <dbReference type="ChEBI" id="CHEBI:49883"/>
    </cofactor>
    <text evidence="8">Binds 2 [4Fe-4S] clusters. One cluster is coordinated with 3 cysteines and an exchangeable S-adenosyl-L-methionine.</text>
</comment>
<keyword evidence="12" id="KW-0689">Ribosomal protein</keyword>
<dbReference type="Gene3D" id="3.80.30.20">
    <property type="entry name" value="tm_1862 like domain"/>
    <property type="match status" value="1"/>
</dbReference>
<dbReference type="Pfam" id="PF04055">
    <property type="entry name" value="Radical_SAM"/>
    <property type="match status" value="1"/>
</dbReference>
<feature type="binding site" evidence="8">
    <location>
        <position position="158"/>
    </location>
    <ligand>
        <name>[4Fe-4S] cluster</name>
        <dbReference type="ChEBI" id="CHEBI:49883"/>
        <label>2</label>
        <note>4Fe-4S-S-AdoMet</note>
    </ligand>
</feature>
<comment type="caution">
    <text evidence="12">The sequence shown here is derived from an EMBL/GenBank/DDBJ whole genome shotgun (WGS) entry which is preliminary data.</text>
</comment>
<dbReference type="InterPro" id="IPR013848">
    <property type="entry name" value="Methylthiotransferase_N"/>
</dbReference>
<proteinExistence type="inferred from homology"/>
<feature type="binding site" evidence="8">
    <location>
        <position position="154"/>
    </location>
    <ligand>
        <name>[4Fe-4S] cluster</name>
        <dbReference type="ChEBI" id="CHEBI:49883"/>
        <label>2</label>
        <note>4Fe-4S-S-AdoMet</note>
    </ligand>
</feature>